<dbReference type="STRING" id="1246995.AFR_02745"/>
<dbReference type="GO" id="GO:0016491">
    <property type="term" value="F:oxidoreductase activity"/>
    <property type="evidence" value="ECO:0007669"/>
    <property type="project" value="InterPro"/>
</dbReference>
<keyword evidence="3" id="KW-1185">Reference proteome</keyword>
<dbReference type="CDD" id="cd05289">
    <property type="entry name" value="MDR_like_2"/>
    <property type="match status" value="1"/>
</dbReference>
<dbReference type="KEGG" id="afs:AFR_02745"/>
<dbReference type="OrthoDB" id="9801186at2"/>
<dbReference type="InterPro" id="IPR002364">
    <property type="entry name" value="Quin_OxRdtase/zeta-crystal_CS"/>
</dbReference>
<dbReference type="Proteomes" id="UP000017746">
    <property type="component" value="Chromosome"/>
</dbReference>
<gene>
    <name evidence="2" type="ORF">AFR_02745</name>
</gene>
<sequence length="309" mass="31583">MKALRYHEFGDTSVLRLEDVEQPVPAAGQVLVKVAATSFNPVDNGLRGGFLQPVMPIELPHIPGIDVAGTVVEGPGFRPGDAVVGFLPMTADGAAAEFAVAPAEILTAAPATIPLADAAAVPAVALTAWQGLFEHAQLQAGQRVLINGAGGGVGGYAVQFAKQAGATVIATASPRSTEAVRAAGADQIIDYTATTVADAVDVPVDVVLNLAGVDEKAMAALVALVKPGGVVVTTASPAPEDTERKVRTIQMYVRSDAAQLAEIVRRIDAGEITVDVSGRYPIAETKQVQELGAAGKLRGKVILTTGVTA</sequence>
<dbReference type="InterPro" id="IPR013154">
    <property type="entry name" value="ADH-like_N"/>
</dbReference>
<organism evidence="2 3">
    <name type="scientific">Actinoplanes friuliensis DSM 7358</name>
    <dbReference type="NCBI Taxonomy" id="1246995"/>
    <lineage>
        <taxon>Bacteria</taxon>
        <taxon>Bacillati</taxon>
        <taxon>Actinomycetota</taxon>
        <taxon>Actinomycetes</taxon>
        <taxon>Micromonosporales</taxon>
        <taxon>Micromonosporaceae</taxon>
        <taxon>Actinoplanes</taxon>
    </lineage>
</organism>
<feature type="domain" description="Enoyl reductase (ER)" evidence="1">
    <location>
        <begin position="10"/>
        <end position="303"/>
    </location>
</feature>
<dbReference type="AlphaFoldDB" id="U5VPE0"/>
<name>U5VPE0_9ACTN</name>
<dbReference type="Pfam" id="PF08240">
    <property type="entry name" value="ADH_N"/>
    <property type="match status" value="1"/>
</dbReference>
<dbReference type="PROSITE" id="PS01162">
    <property type="entry name" value="QOR_ZETA_CRYSTAL"/>
    <property type="match status" value="1"/>
</dbReference>
<proteinExistence type="predicted"/>
<evidence type="ECO:0000313" key="3">
    <source>
        <dbReference type="Proteomes" id="UP000017746"/>
    </source>
</evidence>
<accession>U5VPE0</accession>
<reference evidence="2 3" key="1">
    <citation type="journal article" date="2014" name="J. Biotechnol.">
        <title>Complete genome sequence of the actinobacterium Actinoplanes friuliensis HAG 010964, producer of the lipopeptide antibiotic friulimycin.</title>
        <authorList>
            <person name="Ruckert C."/>
            <person name="Szczepanowski R."/>
            <person name="Albersmeier A."/>
            <person name="Goesmann A."/>
            <person name="Fischer N."/>
            <person name="Steinkamper A."/>
            <person name="Puhler A."/>
            <person name="Biener R."/>
            <person name="Schwartz D."/>
            <person name="Kalinowski J."/>
        </authorList>
    </citation>
    <scope>NUCLEOTIDE SEQUENCE [LARGE SCALE GENOMIC DNA]</scope>
    <source>
        <strain evidence="2 3">DSM 7358</strain>
    </source>
</reference>
<dbReference type="InterPro" id="IPR036291">
    <property type="entry name" value="NAD(P)-bd_dom_sf"/>
</dbReference>
<evidence type="ECO:0000313" key="2">
    <source>
        <dbReference type="EMBL" id="AGZ38838.1"/>
    </source>
</evidence>
<dbReference type="Gene3D" id="3.90.180.10">
    <property type="entry name" value="Medium-chain alcohol dehydrogenases, catalytic domain"/>
    <property type="match status" value="1"/>
</dbReference>
<dbReference type="SUPFAM" id="SSF51735">
    <property type="entry name" value="NAD(P)-binding Rossmann-fold domains"/>
    <property type="match status" value="1"/>
</dbReference>
<dbReference type="InterPro" id="IPR020843">
    <property type="entry name" value="ER"/>
</dbReference>
<dbReference type="PANTHER" id="PTHR44013:SF1">
    <property type="entry name" value="ZINC-TYPE ALCOHOL DEHYDROGENASE-LIKE PROTEIN C16A3.02C"/>
    <property type="match status" value="1"/>
</dbReference>
<dbReference type="InterPro" id="IPR052733">
    <property type="entry name" value="Chloroplast_QOR"/>
</dbReference>
<dbReference type="SUPFAM" id="SSF50129">
    <property type="entry name" value="GroES-like"/>
    <property type="match status" value="1"/>
</dbReference>
<evidence type="ECO:0000259" key="1">
    <source>
        <dbReference type="SMART" id="SM00829"/>
    </source>
</evidence>
<dbReference type="InterPro" id="IPR011032">
    <property type="entry name" value="GroES-like_sf"/>
</dbReference>
<dbReference type="SMART" id="SM00829">
    <property type="entry name" value="PKS_ER"/>
    <property type="match status" value="1"/>
</dbReference>
<dbReference type="GO" id="GO:0008270">
    <property type="term" value="F:zinc ion binding"/>
    <property type="evidence" value="ECO:0007669"/>
    <property type="project" value="InterPro"/>
</dbReference>
<dbReference type="RefSeq" id="WP_023357781.1">
    <property type="nucleotide sequence ID" value="NC_022657.1"/>
</dbReference>
<dbReference type="HOGENOM" id="CLU_026673_3_3_11"/>
<dbReference type="Pfam" id="PF13602">
    <property type="entry name" value="ADH_zinc_N_2"/>
    <property type="match status" value="1"/>
</dbReference>
<dbReference type="PATRIC" id="fig|1246995.3.peg.552"/>
<dbReference type="eggNOG" id="COG0604">
    <property type="taxonomic scope" value="Bacteria"/>
</dbReference>
<dbReference type="PANTHER" id="PTHR44013">
    <property type="entry name" value="ZINC-TYPE ALCOHOL DEHYDROGENASE-LIKE PROTEIN C16A3.02C"/>
    <property type="match status" value="1"/>
</dbReference>
<dbReference type="EMBL" id="CP006272">
    <property type="protein sequence ID" value="AGZ38838.1"/>
    <property type="molecule type" value="Genomic_DNA"/>
</dbReference>
<protein>
    <submittedName>
        <fullName evidence="2">NADPH:quinone reductase-related Zn-dependent oxidoreductase</fullName>
    </submittedName>
</protein>
<dbReference type="Gene3D" id="3.40.50.720">
    <property type="entry name" value="NAD(P)-binding Rossmann-like Domain"/>
    <property type="match status" value="1"/>
</dbReference>